<feature type="domain" description="RNA polymerase Rpb2" evidence="10">
    <location>
        <begin position="1062"/>
        <end position="1137"/>
    </location>
</feature>
<dbReference type="InterPro" id="IPR042107">
    <property type="entry name" value="DNA-dir_RNA_pol_bsu_ext_1_sf"/>
</dbReference>
<dbReference type="EMBL" id="AXZF01000082">
    <property type="protein sequence ID" value="ERT68125.1"/>
    <property type="molecule type" value="Genomic_DNA"/>
</dbReference>
<evidence type="ECO:0000256" key="1">
    <source>
        <dbReference type="ARBA" id="ARBA00022478"/>
    </source>
</evidence>
<dbReference type="GO" id="GO:0032549">
    <property type="term" value="F:ribonucleoside binding"/>
    <property type="evidence" value="ECO:0007669"/>
    <property type="project" value="InterPro"/>
</dbReference>
<evidence type="ECO:0000313" key="16">
    <source>
        <dbReference type="Proteomes" id="UP000017081"/>
    </source>
</evidence>
<organism evidence="15 16">
    <name type="scientific">Cetobacterium somerae ATCC BAA-474</name>
    <dbReference type="NCBI Taxonomy" id="1319815"/>
    <lineage>
        <taxon>Bacteria</taxon>
        <taxon>Fusobacteriati</taxon>
        <taxon>Fusobacteriota</taxon>
        <taxon>Fusobacteriia</taxon>
        <taxon>Fusobacteriales</taxon>
        <taxon>Fusobacteriaceae</taxon>
        <taxon>Cetobacterium</taxon>
    </lineage>
</organism>
<dbReference type="GO" id="GO:0003677">
    <property type="term" value="F:DNA binding"/>
    <property type="evidence" value="ECO:0007669"/>
    <property type="project" value="UniProtKB-UniRule"/>
</dbReference>
<keyword evidence="3 6" id="KW-0548">Nucleotidyltransferase</keyword>
<accession>U7V9A3</accession>
<evidence type="ECO:0000313" key="15">
    <source>
        <dbReference type="EMBL" id="ERT68125.1"/>
    </source>
</evidence>
<dbReference type="InterPro" id="IPR037033">
    <property type="entry name" value="DNA-dir_RNAP_su2_hyb_sf"/>
</dbReference>
<dbReference type="InterPro" id="IPR007642">
    <property type="entry name" value="RNA_pol_Rpb2_2"/>
</dbReference>
<evidence type="ECO:0000256" key="3">
    <source>
        <dbReference type="ARBA" id="ARBA00022695"/>
    </source>
</evidence>
<dbReference type="AlphaFoldDB" id="U7V9A3"/>
<feature type="domain" description="DNA-directed RNA polymerase beta subunit external 1" evidence="14">
    <location>
        <begin position="546"/>
        <end position="611"/>
    </location>
</feature>
<dbReference type="GeneID" id="96967495"/>
<proteinExistence type="inferred from homology"/>
<dbReference type="GO" id="GO:0006351">
    <property type="term" value="P:DNA-templated transcription"/>
    <property type="evidence" value="ECO:0007669"/>
    <property type="project" value="UniProtKB-UniRule"/>
</dbReference>
<dbReference type="PATRIC" id="fig|1319815.3.peg.1913"/>
<dbReference type="InterPro" id="IPR007120">
    <property type="entry name" value="DNA-dir_RNAP_su2_dom"/>
</dbReference>
<evidence type="ECO:0000259" key="14">
    <source>
        <dbReference type="Pfam" id="PF10385"/>
    </source>
</evidence>
<dbReference type="PANTHER" id="PTHR20856">
    <property type="entry name" value="DNA-DIRECTED RNA POLYMERASE I SUBUNIT 2"/>
    <property type="match status" value="1"/>
</dbReference>
<dbReference type="InterPro" id="IPR007121">
    <property type="entry name" value="RNA_pol_bsu_CS"/>
</dbReference>
<keyword evidence="1 6" id="KW-0240">DNA-directed RNA polymerase</keyword>
<keyword evidence="2 6" id="KW-0808">Transferase</keyword>
<comment type="catalytic activity">
    <reaction evidence="5 6 8">
        <text>RNA(n) + a ribonucleoside 5'-triphosphate = RNA(n+1) + diphosphate</text>
        <dbReference type="Rhea" id="RHEA:21248"/>
        <dbReference type="Rhea" id="RHEA-COMP:14527"/>
        <dbReference type="Rhea" id="RHEA-COMP:17342"/>
        <dbReference type="ChEBI" id="CHEBI:33019"/>
        <dbReference type="ChEBI" id="CHEBI:61557"/>
        <dbReference type="ChEBI" id="CHEBI:140395"/>
        <dbReference type="EC" id="2.7.7.6"/>
    </reaction>
</comment>
<protein>
    <recommendedName>
        <fullName evidence="6 8">DNA-directed RNA polymerase subunit beta</fullName>
        <shortName evidence="6">RNAP subunit beta</shortName>
        <ecNumber evidence="6 8">2.7.7.6</ecNumber>
    </recommendedName>
    <alternativeName>
        <fullName evidence="6">RNA polymerase subunit beta</fullName>
    </alternativeName>
    <alternativeName>
        <fullName evidence="6">Transcriptase subunit beta</fullName>
    </alternativeName>
</protein>
<feature type="domain" description="DNA-directed RNA polymerase subunit 2 hybrid-binding" evidence="9">
    <location>
        <begin position="673"/>
        <end position="1060"/>
    </location>
</feature>
<dbReference type="FunFam" id="3.90.1800.10:FF:000001">
    <property type="entry name" value="DNA-directed RNA polymerase subunit beta"/>
    <property type="match status" value="1"/>
</dbReference>
<evidence type="ECO:0000256" key="2">
    <source>
        <dbReference type="ARBA" id="ARBA00022679"/>
    </source>
</evidence>
<feature type="domain" description="RNA polymerase Rpb2" evidence="13">
    <location>
        <begin position="468"/>
        <end position="536"/>
    </location>
</feature>
<reference evidence="15 16" key="1">
    <citation type="submission" date="2013-08" db="EMBL/GenBank/DDBJ databases">
        <authorList>
            <person name="Weinstock G."/>
            <person name="Sodergren E."/>
            <person name="Wylie T."/>
            <person name="Fulton L."/>
            <person name="Fulton R."/>
            <person name="Fronick C."/>
            <person name="O'Laughlin M."/>
            <person name="Godfrey J."/>
            <person name="Miner T."/>
            <person name="Herter B."/>
            <person name="Appelbaum E."/>
            <person name="Cordes M."/>
            <person name="Lek S."/>
            <person name="Wollam A."/>
            <person name="Pepin K.H."/>
            <person name="Palsikar V.B."/>
            <person name="Mitreva M."/>
            <person name="Wilson R.K."/>
        </authorList>
    </citation>
    <scope>NUCLEOTIDE SEQUENCE [LARGE SCALE GENOMIC DNA]</scope>
    <source>
        <strain evidence="15 16">ATCC BAA-474</strain>
    </source>
</reference>
<dbReference type="GO" id="GO:0003899">
    <property type="term" value="F:DNA-directed RNA polymerase activity"/>
    <property type="evidence" value="ECO:0007669"/>
    <property type="project" value="UniProtKB-UniRule"/>
</dbReference>
<dbReference type="EC" id="2.7.7.6" evidence="6 8"/>
<dbReference type="InterPro" id="IPR037034">
    <property type="entry name" value="RNA_pol_Rpb2_2_sf"/>
</dbReference>
<dbReference type="HOGENOM" id="CLU_000524_4_3_0"/>
<dbReference type="Gene3D" id="3.90.1100.10">
    <property type="match status" value="1"/>
</dbReference>
<dbReference type="PROSITE" id="PS01166">
    <property type="entry name" value="RNA_POL_BETA"/>
    <property type="match status" value="1"/>
</dbReference>
<dbReference type="Pfam" id="PF04561">
    <property type="entry name" value="RNA_pol_Rpb2_2"/>
    <property type="match status" value="2"/>
</dbReference>
<dbReference type="Gene3D" id="3.90.1110.10">
    <property type="entry name" value="RNA polymerase Rpb2, domain 2"/>
    <property type="match status" value="1"/>
</dbReference>
<dbReference type="Gene3D" id="2.40.50.100">
    <property type="match status" value="1"/>
</dbReference>
<dbReference type="InterPro" id="IPR015712">
    <property type="entry name" value="DNA-dir_RNA_pol_su2"/>
</dbReference>
<comment type="subunit">
    <text evidence="6 8">The RNAP catalytic core consists of 2 alpha, 1 beta, 1 beta' and 1 omega subunit. When a sigma factor is associated with the core the holoenzyme is formed, which can initiate transcription.</text>
</comment>
<dbReference type="Pfam" id="PF04565">
    <property type="entry name" value="RNA_pol_Rpb2_3"/>
    <property type="match status" value="1"/>
</dbReference>
<evidence type="ECO:0000259" key="10">
    <source>
        <dbReference type="Pfam" id="PF04560"/>
    </source>
</evidence>
<keyword evidence="16" id="KW-1185">Reference proteome</keyword>
<dbReference type="InterPro" id="IPR007645">
    <property type="entry name" value="RNA_pol_Rpb2_3"/>
</dbReference>
<dbReference type="eggNOG" id="COG0085">
    <property type="taxonomic scope" value="Bacteria"/>
</dbReference>
<feature type="domain" description="RNA polymerase Rpb2" evidence="11">
    <location>
        <begin position="301"/>
        <end position="409"/>
    </location>
</feature>
<dbReference type="HAMAP" id="MF_01321">
    <property type="entry name" value="RNApol_bact_RpoB"/>
    <property type="match status" value="1"/>
</dbReference>
<dbReference type="InterPro" id="IPR019462">
    <property type="entry name" value="DNA-dir_RNA_pol_bsu_external_1"/>
</dbReference>
<keyword evidence="4 6" id="KW-0804">Transcription</keyword>
<evidence type="ECO:0000259" key="13">
    <source>
        <dbReference type="Pfam" id="PF04565"/>
    </source>
</evidence>
<dbReference type="InterPro" id="IPR007641">
    <property type="entry name" value="RNA_pol_Rpb2_7"/>
</dbReference>
<evidence type="ECO:0000256" key="4">
    <source>
        <dbReference type="ARBA" id="ARBA00023163"/>
    </source>
</evidence>
<dbReference type="InterPro" id="IPR014724">
    <property type="entry name" value="RNA_pol_RPB2_OB-fold"/>
</dbReference>
<dbReference type="Pfam" id="PF00562">
    <property type="entry name" value="RNA_pol_Rpb2_6"/>
    <property type="match status" value="1"/>
</dbReference>
<dbReference type="STRING" id="1319815.HMPREF0202_01985"/>
<dbReference type="InterPro" id="IPR007644">
    <property type="entry name" value="RNA_pol_bsu_protrusion"/>
</dbReference>
<evidence type="ECO:0000259" key="9">
    <source>
        <dbReference type="Pfam" id="PF00562"/>
    </source>
</evidence>
<evidence type="ECO:0000256" key="5">
    <source>
        <dbReference type="ARBA" id="ARBA00048552"/>
    </source>
</evidence>
<dbReference type="NCBIfam" id="TIGR02013">
    <property type="entry name" value="rpoB"/>
    <property type="match status" value="1"/>
</dbReference>
<dbReference type="RefSeq" id="WP_023051519.1">
    <property type="nucleotide sequence ID" value="NZ_CP173065.2"/>
</dbReference>
<dbReference type="InterPro" id="IPR010243">
    <property type="entry name" value="RNA_pol_bsu_bac"/>
</dbReference>
<dbReference type="GO" id="GO:0000428">
    <property type="term" value="C:DNA-directed RNA polymerase complex"/>
    <property type="evidence" value="ECO:0007669"/>
    <property type="project" value="UniProtKB-KW"/>
</dbReference>
<dbReference type="Gene3D" id="2.30.150.10">
    <property type="entry name" value="DNA-directed RNA polymerase, beta subunit, external 1 domain"/>
    <property type="match status" value="1"/>
</dbReference>
<dbReference type="SUPFAM" id="SSF64484">
    <property type="entry name" value="beta and beta-prime subunits of DNA dependent RNA-polymerase"/>
    <property type="match status" value="1"/>
</dbReference>
<dbReference type="Pfam" id="PF04560">
    <property type="entry name" value="RNA_pol_Rpb2_7"/>
    <property type="match status" value="1"/>
</dbReference>
<name>U7V9A3_9FUSO</name>
<dbReference type="Gene3D" id="2.40.270.10">
    <property type="entry name" value="DNA-directed RNA polymerase, subunit 2, domain 6"/>
    <property type="match status" value="2"/>
</dbReference>
<evidence type="ECO:0000256" key="6">
    <source>
        <dbReference type="HAMAP-Rule" id="MF_01321"/>
    </source>
</evidence>
<feature type="domain" description="RNA polymerase Rpb2" evidence="11">
    <location>
        <begin position="147"/>
        <end position="221"/>
    </location>
</feature>
<dbReference type="Gene3D" id="2.40.50.150">
    <property type="match status" value="1"/>
</dbReference>
<evidence type="ECO:0000259" key="11">
    <source>
        <dbReference type="Pfam" id="PF04561"/>
    </source>
</evidence>
<dbReference type="Pfam" id="PF04563">
    <property type="entry name" value="RNA_pol_Rpb2_1"/>
    <property type="match status" value="1"/>
</dbReference>
<comment type="caution">
    <text evidence="15">The sequence shown here is derived from an EMBL/GenBank/DDBJ whole genome shotgun (WGS) entry which is preliminary data.</text>
</comment>
<dbReference type="Gene3D" id="3.90.1800.10">
    <property type="entry name" value="RNA polymerase alpha subunit dimerisation domain"/>
    <property type="match status" value="1"/>
</dbReference>
<dbReference type="Proteomes" id="UP000017081">
    <property type="component" value="Unassembled WGS sequence"/>
</dbReference>
<sequence>MGKLVERLNFGRIEERGTMPHFLEFQLDSYEDFLQAKEAPLNRKDKGLESAFREIFPVESSNGDIKLEYVSYELHEAEAPLNDELECKKRGKTYSASLKVRLRLTNKKSGNEIQETLVYFGEVPLMTERGTFIINGAERVVVSQLHRSPGVSFNKEVNIQTGKDLFSGKIIPYKGTWLEFETDKNDFLSVKIDRKKKVLATVFLKAVDFFDTNEEIMDEFLDEKEINLSEYYSRYSNKEELISVLKTKIEGSFVKEDIFNEETGEILFETKQLITEAVIFDLVDLKIENILVWEVKPEDKVFANTIVNDTGDTKEEAVTEVFKKLRPGDLVTIDSARSLIKQMFFNPQRYDLEPVGRYKMNKRLKLNLPEDEILLTKEDVIATIKYVISLNNGKGHTDDIDNLSNRRVRGVGELLLMQIKAGLSKMGKMVKEKMTIQDVETLTPQSLLNTRPLNALVLDFFGSGQLSQFMDQSNPLAELTHKRRISALGPGGLSRERAGFEVRDVHDSHYGRICPIETPEGPNIGLIGSLAIYAKVNSYGFIETPYVKVENGVANFDDIHYLAADEEEGLFIAQADTKLGENGELLGDVVCRYGHEIVNISGEKVHYLDVSPKQVVSVSAGLIPFLEHDDANRALMGSNMQRQAVPLLRTEAPFIGTGLERKVAVDSGAVISAKAKGKVIYVDAKEIIIEDAEGKSYRHRLLNFERSNQAMCLHQTPLVDLGQEVELGQVIADGPATKGGDLALGRNILMAFMPWEGYNYEDAILISDRLRKDDVFTSIHIEEYEIEARNTKLGDEEITREIPNVSEEALKNLDSRGIIVVGSEVGPGDILVGKTAPKGESEPPAEEKLLRAIFGEKARDVRDTSLKMPHGSKGTVVEVLELSRENGDELKAGVNRSIRVFIAEKRKITVGDKMSGRHGNKGVVSRVLPAEDMPFLADGTHLDVVINPLGVPSRMNIGQVLEVHLGMAMGKLNGGTYLSTPVFDGATEEQVKDYLEKAGYPRKGKVTLFDGRTGDKFDNPVTVGRMYMLKLHHLVEDKMHARAIGPYSLVTQQPLGGKAQFGGQRLGEMEVWALEAYGASNILQEMLTVKSDDVTGRTKTYEAIVKGEEMPEADLPESFKVLLKEFQALALDVELFDSDNELINVNEELGKDETIVEFSLSDQIN</sequence>
<dbReference type="NCBIfam" id="NF001616">
    <property type="entry name" value="PRK00405.1"/>
    <property type="match status" value="1"/>
</dbReference>
<feature type="domain" description="RNA polymerase beta subunit protrusion" evidence="12">
    <location>
        <begin position="24"/>
        <end position="453"/>
    </location>
</feature>
<gene>
    <name evidence="6" type="primary">rpoB</name>
    <name evidence="15" type="ORF">HMPREF0202_01985</name>
</gene>
<evidence type="ECO:0000259" key="12">
    <source>
        <dbReference type="Pfam" id="PF04563"/>
    </source>
</evidence>
<dbReference type="CDD" id="cd00653">
    <property type="entry name" value="RNA_pol_B_RPB2"/>
    <property type="match status" value="1"/>
</dbReference>
<dbReference type="Pfam" id="PF10385">
    <property type="entry name" value="RNA_pol_Rpb2_45"/>
    <property type="match status" value="1"/>
</dbReference>
<comment type="function">
    <text evidence="6 8">DNA-dependent RNA polymerase catalyzes the transcription of DNA into RNA using the four ribonucleoside triphosphates as substrates.</text>
</comment>
<evidence type="ECO:0000256" key="8">
    <source>
        <dbReference type="RuleBase" id="RU363031"/>
    </source>
</evidence>
<evidence type="ECO:0000256" key="7">
    <source>
        <dbReference type="RuleBase" id="RU000434"/>
    </source>
</evidence>
<comment type="similarity">
    <text evidence="6 7">Belongs to the RNA polymerase beta chain family.</text>
</comment>